<sequence length="444" mass="48053">MISLLASLLISAEAATIPDINALTGFDTVACEGEGEARQLPRQKAIAQLLARYPIVVDVADFSGPQTPLAQRVANACPDDACPADGSSYARLNAAVAAVLDARENSQLRLSWTGDTPEPASRPERIAAFFDLSRPTYTLTCLAAAPLPPAPAIVADLPEDKTPETGLRAAISHWRIASTVSETEKDDYTKRDPARLTYTDNAADAAAVISAKGTIAAPAIVTWGDQTVATQGFGDIRPFTSYERISNINVANEVNNLDLGLRGHFRFARNDGKEAYIGGLTAAYETDDRLESALTRFEASLTLPVKTWLDASLPGLSSAGNDAQCVICQTTSMTLVTDYVDVSDPGAKAALIDLPQYARAGFDAQWDVRLNRGPDKPSFGFNLQYNRRQDLSNQGATADRLISRAAYYPTPQSHYVFGLEYDKGKDLTSLTGIDRWMFTWGYRQ</sequence>
<dbReference type="Proteomes" id="UP000199150">
    <property type="component" value="Unassembled WGS sequence"/>
</dbReference>
<evidence type="ECO:0000313" key="2">
    <source>
        <dbReference type="Proteomes" id="UP000199150"/>
    </source>
</evidence>
<dbReference type="AlphaFoldDB" id="A0A1G4RDD3"/>
<organism evidence="1 2">
    <name type="scientific">Asticcacaulis taihuensis</name>
    <dbReference type="NCBI Taxonomy" id="260084"/>
    <lineage>
        <taxon>Bacteria</taxon>
        <taxon>Pseudomonadati</taxon>
        <taxon>Pseudomonadota</taxon>
        <taxon>Alphaproteobacteria</taxon>
        <taxon>Caulobacterales</taxon>
        <taxon>Caulobacteraceae</taxon>
        <taxon>Asticcacaulis</taxon>
    </lineage>
</organism>
<dbReference type="RefSeq" id="WP_090646674.1">
    <property type="nucleotide sequence ID" value="NZ_CBCRYE010000004.1"/>
</dbReference>
<dbReference type="EMBL" id="FMTS01000002">
    <property type="protein sequence ID" value="SCW54858.1"/>
    <property type="molecule type" value="Genomic_DNA"/>
</dbReference>
<keyword evidence="2" id="KW-1185">Reference proteome</keyword>
<gene>
    <name evidence="1" type="ORF">SAMN02927928_1805</name>
</gene>
<accession>A0A1G4RDD3</accession>
<proteinExistence type="predicted"/>
<dbReference type="STRING" id="260084.SAMN02927928_1805"/>
<evidence type="ECO:0000313" key="1">
    <source>
        <dbReference type="EMBL" id="SCW54858.1"/>
    </source>
</evidence>
<dbReference type="OrthoDB" id="9922750at2"/>
<reference evidence="2" key="1">
    <citation type="submission" date="2016-10" db="EMBL/GenBank/DDBJ databases">
        <authorList>
            <person name="Varghese N."/>
            <person name="Submissions S."/>
        </authorList>
    </citation>
    <scope>NUCLEOTIDE SEQUENCE [LARGE SCALE GENOMIC DNA]</scope>
    <source>
        <strain evidence="2">CGMCC 1.3431</strain>
    </source>
</reference>
<name>A0A1G4RDD3_9CAUL</name>
<protein>
    <submittedName>
        <fullName evidence="1">Uncharacterized protein</fullName>
    </submittedName>
</protein>